<dbReference type="SMART" id="SM00692">
    <property type="entry name" value="DM3"/>
    <property type="match status" value="1"/>
</dbReference>
<gene>
    <name evidence="9" type="ORF">CCAP1982_LOCUS6402</name>
</gene>
<dbReference type="GO" id="GO:0043565">
    <property type="term" value="F:sequence-specific DNA binding"/>
    <property type="evidence" value="ECO:0007669"/>
    <property type="project" value="InterPro"/>
</dbReference>
<dbReference type="AlphaFoldDB" id="A0A811UIV8"/>
<keyword evidence="1" id="KW-0479">Metal-binding</keyword>
<keyword evidence="3" id="KW-0862">Zinc</keyword>
<name>A0A811UIV8_CERCA</name>
<dbReference type="InterPro" id="IPR026516">
    <property type="entry name" value="THAP1/10"/>
</dbReference>
<dbReference type="PROSITE" id="PS50950">
    <property type="entry name" value="ZF_THAP"/>
    <property type="match status" value="1"/>
</dbReference>
<evidence type="ECO:0000313" key="9">
    <source>
        <dbReference type="EMBL" id="CAD6997777.1"/>
    </source>
</evidence>
<evidence type="ECO:0000256" key="2">
    <source>
        <dbReference type="ARBA" id="ARBA00022771"/>
    </source>
</evidence>
<feature type="domain" description="BESS" evidence="8">
    <location>
        <begin position="288"/>
        <end position="327"/>
    </location>
</feature>
<evidence type="ECO:0000313" key="10">
    <source>
        <dbReference type="Proteomes" id="UP000606786"/>
    </source>
</evidence>
<keyword evidence="6" id="KW-0539">Nucleus</keyword>
<evidence type="ECO:0000256" key="5">
    <source>
        <dbReference type="PROSITE-ProRule" id="PRU00309"/>
    </source>
</evidence>
<dbReference type="Proteomes" id="UP000606786">
    <property type="component" value="Unassembled WGS sequence"/>
</dbReference>
<sequence>MSTCSYQGCYKQRYPCGSITFFQIPMDEPRRTQWILNSGNKRLRSLTSTQKRYLCETHFNKKDIKWYCYRKTLHKNAVPIPYDTLNEQTHYVEYEVVEVEFQHAEVTSSDNTYQVDKISEYNDKNEVEENVLLSPNHTCILSDTDNEEEMNETICTEEALDSSQTDLEHINTSQCDLSAQPVADLISAYSDCETPSSPEFDASISNSAVLINKDCITNEETISTQPVINDNSEINCDINAITMTYDKSSDIPNESVSLCIKNPQTISSDENSLANINQLQEQRMLQSYESDKHFSLSLVYYFQRLNAKKNMKAKFDILSYLMALEQDDDAQLGSNKLVQKYN</sequence>
<dbReference type="PROSITE" id="PS51031">
    <property type="entry name" value="BESS"/>
    <property type="match status" value="1"/>
</dbReference>
<dbReference type="GO" id="GO:0008270">
    <property type="term" value="F:zinc ion binding"/>
    <property type="evidence" value="ECO:0007669"/>
    <property type="project" value="UniProtKB-KW"/>
</dbReference>
<feature type="domain" description="THAP-type" evidence="7">
    <location>
        <begin position="1"/>
        <end position="82"/>
    </location>
</feature>
<dbReference type="Pfam" id="PF05485">
    <property type="entry name" value="THAP"/>
    <property type="match status" value="1"/>
</dbReference>
<evidence type="ECO:0000259" key="7">
    <source>
        <dbReference type="PROSITE" id="PS50950"/>
    </source>
</evidence>
<dbReference type="EMBL" id="CAJHJT010000012">
    <property type="protein sequence ID" value="CAD6997777.1"/>
    <property type="molecule type" value="Genomic_DNA"/>
</dbReference>
<dbReference type="SMART" id="SM00980">
    <property type="entry name" value="THAP"/>
    <property type="match status" value="1"/>
</dbReference>
<keyword evidence="4 5" id="KW-0238">DNA-binding</keyword>
<dbReference type="InterPro" id="IPR004210">
    <property type="entry name" value="BESS_motif"/>
</dbReference>
<keyword evidence="2 5" id="KW-0863">Zinc-finger</keyword>
<keyword evidence="10" id="KW-1185">Reference proteome</keyword>
<reference evidence="9" key="1">
    <citation type="submission" date="2020-11" db="EMBL/GenBank/DDBJ databases">
        <authorList>
            <person name="Whitehead M."/>
        </authorList>
    </citation>
    <scope>NUCLEOTIDE SEQUENCE</scope>
    <source>
        <strain evidence="9">EGII</strain>
    </source>
</reference>
<proteinExistence type="predicted"/>
<organism evidence="9 10">
    <name type="scientific">Ceratitis capitata</name>
    <name type="common">Mediterranean fruit fly</name>
    <name type="synonym">Tephritis capitata</name>
    <dbReference type="NCBI Taxonomy" id="7213"/>
    <lineage>
        <taxon>Eukaryota</taxon>
        <taxon>Metazoa</taxon>
        <taxon>Ecdysozoa</taxon>
        <taxon>Arthropoda</taxon>
        <taxon>Hexapoda</taxon>
        <taxon>Insecta</taxon>
        <taxon>Pterygota</taxon>
        <taxon>Neoptera</taxon>
        <taxon>Endopterygota</taxon>
        <taxon>Diptera</taxon>
        <taxon>Brachycera</taxon>
        <taxon>Muscomorpha</taxon>
        <taxon>Tephritoidea</taxon>
        <taxon>Tephritidae</taxon>
        <taxon>Ceratitis</taxon>
        <taxon>Ceratitis</taxon>
    </lineage>
</organism>
<evidence type="ECO:0000256" key="3">
    <source>
        <dbReference type="ARBA" id="ARBA00022833"/>
    </source>
</evidence>
<dbReference type="OrthoDB" id="8948150at2759"/>
<accession>A0A811UIV8</accession>
<protein>
    <submittedName>
        <fullName evidence="9">(Mediterranean fruit fly) hypothetical protein</fullName>
    </submittedName>
</protein>
<evidence type="ECO:0000256" key="1">
    <source>
        <dbReference type="ARBA" id="ARBA00022723"/>
    </source>
</evidence>
<dbReference type="SUPFAM" id="SSF57716">
    <property type="entry name" value="Glucocorticoid receptor-like (DNA-binding domain)"/>
    <property type="match status" value="1"/>
</dbReference>
<dbReference type="PANTHER" id="PTHR46600:SF11">
    <property type="entry name" value="THAP DOMAIN-CONTAINING PROTEIN 10"/>
    <property type="match status" value="1"/>
</dbReference>
<dbReference type="InterPro" id="IPR006612">
    <property type="entry name" value="THAP_Znf"/>
</dbReference>
<evidence type="ECO:0000259" key="8">
    <source>
        <dbReference type="PROSITE" id="PS51031"/>
    </source>
</evidence>
<dbReference type="PANTHER" id="PTHR46600">
    <property type="entry name" value="THAP DOMAIN-CONTAINING"/>
    <property type="match status" value="1"/>
</dbReference>
<evidence type="ECO:0000256" key="6">
    <source>
        <dbReference type="PROSITE-ProRule" id="PRU00371"/>
    </source>
</evidence>
<evidence type="ECO:0000256" key="4">
    <source>
        <dbReference type="ARBA" id="ARBA00023125"/>
    </source>
</evidence>
<comment type="caution">
    <text evidence="9">The sequence shown here is derived from an EMBL/GenBank/DDBJ whole genome shotgun (WGS) entry which is preliminary data.</text>
</comment>
<dbReference type="KEGG" id="ccat:101463554"/>
<dbReference type="GO" id="GO:0005634">
    <property type="term" value="C:nucleus"/>
    <property type="evidence" value="ECO:0007669"/>
    <property type="project" value="UniProtKB-SubCell"/>
</dbReference>
<comment type="subcellular location">
    <subcellularLocation>
        <location evidence="6">Nucleus</location>
    </subcellularLocation>
</comment>